<dbReference type="EMBL" id="KY945241">
    <property type="protein sequence ID" value="ARW57001.1"/>
    <property type="molecule type" value="Genomic_RNA"/>
</dbReference>
<dbReference type="InterPro" id="IPR046234">
    <property type="entry name" value="DUF6267"/>
</dbReference>
<name>A0A1Z1LWF1_9CAUD</name>
<organism evidence="1 2">
    <name type="scientific">Synechococcus phage S-H35</name>
    <dbReference type="NCBI Taxonomy" id="1983572"/>
    <lineage>
        <taxon>Viruses</taxon>
        <taxon>Duplodnaviria</taxon>
        <taxon>Heunggongvirae</taxon>
        <taxon>Uroviricota</taxon>
        <taxon>Caudoviricetes</taxon>
        <taxon>Pantevenvirales</taxon>
        <taxon>Kyanoviridae</taxon>
        <taxon>Shandvirus</taxon>
        <taxon>Shandvirus sh35</taxon>
    </lineage>
</organism>
<dbReference type="Proteomes" id="UP000225351">
    <property type="component" value="Segment"/>
</dbReference>
<proteinExistence type="predicted"/>
<keyword evidence="2" id="KW-1185">Reference proteome</keyword>
<evidence type="ECO:0000313" key="2">
    <source>
        <dbReference type="Proteomes" id="UP000225351"/>
    </source>
</evidence>
<sequence length="309" mass="34894">MPNKHLEHIEDSIFYGRRTALYAIKQALTMTSNISVKYDGAPAVVFGTNPDNGRFFVGTKSVFNKKKVLINYSYEDIAKNHKGNVADILRLVYRYAPRIRGIVQADWIGVGGGNVFSPNTLEYEFAHPITQQIILAPHTFYERVAPDAKGRVGLTIDSSDTCYMVNTMTAHMHKCPFAGIDILAKVVALLPFTKIPNAKVRVEICKHINNFIRAGSLPAVSAMYVALPDKYKKDVNLNTFKVWSLIYQLKMRLLDAIEDNSNVKCFIEGQPTRHEGFVIVSNNPYKIVDRLTFSKANFNLDKNWTNEEV</sequence>
<dbReference type="Pfam" id="PF19782">
    <property type="entry name" value="DUF6267"/>
    <property type="match status" value="1"/>
</dbReference>
<accession>A0A1Z1LWF1</accession>
<evidence type="ECO:0000313" key="1">
    <source>
        <dbReference type="EMBL" id="ARW57001.1"/>
    </source>
</evidence>
<dbReference type="GeneID" id="65107859"/>
<reference evidence="1 2" key="1">
    <citation type="submission" date="2017-04" db="EMBL/GenBank/DDBJ databases">
        <title>Isolation and Genetic Analysis of a Novel Cyanophage S-H35 from the Bohai Sea.</title>
        <authorList>
            <person name="Xu X."/>
        </authorList>
    </citation>
    <scope>NUCLEOTIDE SEQUENCE [LARGE SCALE GENOMIC DNA]</scope>
</reference>
<protein>
    <submittedName>
        <fullName evidence="1">Uncharacterized protein</fullName>
    </submittedName>
</protein>
<dbReference type="KEGG" id="vg:65107859"/>
<dbReference type="RefSeq" id="YP_010090387.1">
    <property type="nucleotide sequence ID" value="NC_055719.1"/>
</dbReference>